<keyword evidence="2 5" id="KW-0812">Transmembrane</keyword>
<dbReference type="Pfam" id="PF04116">
    <property type="entry name" value="FA_hydroxylase"/>
    <property type="match status" value="1"/>
</dbReference>
<keyword evidence="4 5" id="KW-0472">Membrane</keyword>
<organism evidence="7 8">
    <name type="scientific">Reichenbachiella carrageenanivorans</name>
    <dbReference type="NCBI Taxonomy" id="2979869"/>
    <lineage>
        <taxon>Bacteria</taxon>
        <taxon>Pseudomonadati</taxon>
        <taxon>Bacteroidota</taxon>
        <taxon>Cytophagia</taxon>
        <taxon>Cytophagales</taxon>
        <taxon>Reichenbachiellaceae</taxon>
        <taxon>Reichenbachiella</taxon>
    </lineage>
</organism>
<gene>
    <name evidence="7" type="ORF">N7E81_12310</name>
</gene>
<evidence type="ECO:0000313" key="8">
    <source>
        <dbReference type="Proteomes" id="UP001062165"/>
    </source>
</evidence>
<dbReference type="PANTHER" id="PTHR11863">
    <property type="entry name" value="STEROL DESATURASE"/>
    <property type="match status" value="1"/>
</dbReference>
<evidence type="ECO:0000256" key="2">
    <source>
        <dbReference type="ARBA" id="ARBA00022692"/>
    </source>
</evidence>
<dbReference type="InterPro" id="IPR050307">
    <property type="entry name" value="Sterol_Desaturase_Related"/>
</dbReference>
<evidence type="ECO:0000256" key="5">
    <source>
        <dbReference type="SAM" id="Phobius"/>
    </source>
</evidence>
<sequence>MEYLHIFWEVSVGYLNWFLGQLTFRTSDGLWGNYFYFLLLVSLVFFGLEWIKPWRKDQPKFRLDFWLDAFYMFFNFFLFSIIAFAGLAQVGVQFLSDVLGYFNIENIVAIQVGSLPAGVQLLLLFVVKDFIEWLIHRLLHWSPRLWEFHKVHHSVKQMGFAAHLRFHWMENVIYKSLEYIPLAMIGFSLTDFFLVHAIAIAIGHWNHANFNVNIGLLKYVFNHPAMHIWHHAKHLPEDRQAGVNFGLSLSMWDYLFGTSYVPENGRDIELGFPEDDNFPSDFIHQNLHGFGVKKK</sequence>
<accession>A0ABY6CW45</accession>
<protein>
    <submittedName>
        <fullName evidence="7">Sterol desaturase family protein</fullName>
    </submittedName>
</protein>
<evidence type="ECO:0000313" key="7">
    <source>
        <dbReference type="EMBL" id="UXX78142.1"/>
    </source>
</evidence>
<feature type="transmembrane region" description="Helical" evidence="5">
    <location>
        <begin position="34"/>
        <end position="51"/>
    </location>
</feature>
<dbReference type="InterPro" id="IPR006694">
    <property type="entry name" value="Fatty_acid_hydroxylase"/>
</dbReference>
<evidence type="ECO:0000259" key="6">
    <source>
        <dbReference type="Pfam" id="PF04116"/>
    </source>
</evidence>
<feature type="domain" description="Fatty acid hydroxylase" evidence="6">
    <location>
        <begin position="122"/>
        <end position="258"/>
    </location>
</feature>
<keyword evidence="3 5" id="KW-1133">Transmembrane helix</keyword>
<dbReference type="EMBL" id="CP106735">
    <property type="protein sequence ID" value="UXX78142.1"/>
    <property type="molecule type" value="Genomic_DNA"/>
</dbReference>
<evidence type="ECO:0000256" key="1">
    <source>
        <dbReference type="ARBA" id="ARBA00004370"/>
    </source>
</evidence>
<feature type="transmembrane region" description="Helical" evidence="5">
    <location>
        <begin position="179"/>
        <end position="205"/>
    </location>
</feature>
<keyword evidence="8" id="KW-1185">Reference proteome</keyword>
<feature type="transmembrane region" description="Helical" evidence="5">
    <location>
        <begin position="107"/>
        <end position="127"/>
    </location>
</feature>
<evidence type="ECO:0000256" key="4">
    <source>
        <dbReference type="ARBA" id="ARBA00023136"/>
    </source>
</evidence>
<comment type="subcellular location">
    <subcellularLocation>
        <location evidence="1">Membrane</location>
    </subcellularLocation>
</comment>
<evidence type="ECO:0000256" key="3">
    <source>
        <dbReference type="ARBA" id="ARBA00022989"/>
    </source>
</evidence>
<feature type="transmembrane region" description="Helical" evidence="5">
    <location>
        <begin position="63"/>
        <end position="87"/>
    </location>
</feature>
<dbReference type="Proteomes" id="UP001062165">
    <property type="component" value="Chromosome"/>
</dbReference>
<name>A0ABY6CW45_9BACT</name>
<proteinExistence type="predicted"/>
<dbReference type="RefSeq" id="WP_263049888.1">
    <property type="nucleotide sequence ID" value="NZ_CP106735.1"/>
</dbReference>
<reference evidence="7" key="1">
    <citation type="submission" date="2022-10" db="EMBL/GenBank/DDBJ databases">
        <title>Comparative genomics and taxonomic characterization of three novel marine species of genus Reichenbachiella exhibiting antioxidant and polysaccharide degradation activities.</title>
        <authorList>
            <person name="Muhammad N."/>
            <person name="Lee Y.-J."/>
            <person name="Ko J."/>
            <person name="Kim S.-G."/>
        </authorList>
    </citation>
    <scope>NUCLEOTIDE SEQUENCE</scope>
    <source>
        <strain evidence="7">Wsw4-B4</strain>
    </source>
</reference>